<dbReference type="InterPro" id="IPR000182">
    <property type="entry name" value="GNAT_dom"/>
</dbReference>
<dbReference type="AlphaFoldDB" id="A0A9D2R5Y4"/>
<dbReference type="Gene3D" id="3.30.1050.10">
    <property type="entry name" value="SCP2 sterol-binding domain"/>
    <property type="match status" value="1"/>
</dbReference>
<accession>A0A9D2R5Y4</accession>
<dbReference type="GO" id="GO:0030649">
    <property type="term" value="P:aminoglycoside antibiotic catabolic process"/>
    <property type="evidence" value="ECO:0007669"/>
    <property type="project" value="TreeGrafter"/>
</dbReference>
<dbReference type="PROSITE" id="PS51186">
    <property type="entry name" value="GNAT"/>
    <property type="match status" value="1"/>
</dbReference>
<dbReference type="InterPro" id="IPR016181">
    <property type="entry name" value="Acyl_CoA_acyltransferase"/>
</dbReference>
<name>A0A9D2R5Y4_9FIRM</name>
<dbReference type="Gene3D" id="3.40.630.30">
    <property type="match status" value="1"/>
</dbReference>
<dbReference type="InterPro" id="IPR051554">
    <property type="entry name" value="Acetyltransferase_Eis"/>
</dbReference>
<sequence>MKLRRLDPAEHGKTRKLWEEVFPDDTKAFLDYYYYIKTRDNAIYVIEEDGEICSMLQLNPYMVRVEGQEFPSAYIIAVATRKEYRSRGYMGALLRASLKEMYSRGLPFTFLMPAAEAIYTPYDFRYIYSQDRGTLICGERDGGIYWKSEGDSPAHFEIQSEIKAAELGEDRRGDVLFSDAGLWDAEEMSHFFETYFADRFQVCTVRDAAYYQTMILEQQSERGGVRLMRRNGALKGFYAYAGEEGLEIREPLFLPGYEENFRMSVEELADRMQAGQQRDAEQHGDAGQKEILVYACPPEYADRRKPLIMARIVSLRKLLSALKVPEEESVDCSFAVIDPLITENSRVWKLTSGIGETELHVGETEDSEGVLPAADLTELIFGRMAPEELSGREGVILTEHLIGELKKITKLSGACFNEIV</sequence>
<proteinExistence type="predicted"/>
<reference evidence="2" key="2">
    <citation type="submission" date="2021-04" db="EMBL/GenBank/DDBJ databases">
        <authorList>
            <person name="Gilroy R."/>
        </authorList>
    </citation>
    <scope>NUCLEOTIDE SEQUENCE</scope>
    <source>
        <strain evidence="2">ChiGjej3B3-11674</strain>
    </source>
</reference>
<evidence type="ECO:0000313" key="2">
    <source>
        <dbReference type="EMBL" id="HJD33361.1"/>
    </source>
</evidence>
<dbReference type="SUPFAM" id="SSF55729">
    <property type="entry name" value="Acyl-CoA N-acyltransferases (Nat)"/>
    <property type="match status" value="1"/>
</dbReference>
<organism evidence="2 3">
    <name type="scientific">Candidatus Mediterraneibacter tabaqchaliae</name>
    <dbReference type="NCBI Taxonomy" id="2838689"/>
    <lineage>
        <taxon>Bacteria</taxon>
        <taxon>Bacillati</taxon>
        <taxon>Bacillota</taxon>
        <taxon>Clostridia</taxon>
        <taxon>Lachnospirales</taxon>
        <taxon>Lachnospiraceae</taxon>
        <taxon>Mediterraneibacter</taxon>
    </lineage>
</organism>
<dbReference type="Pfam" id="PF13527">
    <property type="entry name" value="Acetyltransf_9"/>
    <property type="match status" value="1"/>
</dbReference>
<dbReference type="InterPro" id="IPR036527">
    <property type="entry name" value="SCP2_sterol-bd_dom_sf"/>
</dbReference>
<dbReference type="CDD" id="cd04301">
    <property type="entry name" value="NAT_SF"/>
    <property type="match status" value="1"/>
</dbReference>
<comment type="caution">
    <text evidence="2">The sequence shown here is derived from an EMBL/GenBank/DDBJ whole genome shotgun (WGS) entry which is preliminary data.</text>
</comment>
<reference evidence="2" key="1">
    <citation type="journal article" date="2021" name="PeerJ">
        <title>Extensive microbial diversity within the chicken gut microbiome revealed by metagenomics and culture.</title>
        <authorList>
            <person name="Gilroy R."/>
            <person name="Ravi A."/>
            <person name="Getino M."/>
            <person name="Pursley I."/>
            <person name="Horton D.L."/>
            <person name="Alikhan N.F."/>
            <person name="Baker D."/>
            <person name="Gharbi K."/>
            <person name="Hall N."/>
            <person name="Watson M."/>
            <person name="Adriaenssens E.M."/>
            <person name="Foster-Nyarko E."/>
            <person name="Jarju S."/>
            <person name="Secka A."/>
            <person name="Antonio M."/>
            <person name="Oren A."/>
            <person name="Chaudhuri R.R."/>
            <person name="La Ragione R."/>
            <person name="Hildebrand F."/>
            <person name="Pallen M.J."/>
        </authorList>
    </citation>
    <scope>NUCLEOTIDE SEQUENCE</scope>
    <source>
        <strain evidence="2">ChiGjej3B3-11674</strain>
    </source>
</reference>
<dbReference type="EC" id="2.3.1.-" evidence="2"/>
<dbReference type="SUPFAM" id="SSF55718">
    <property type="entry name" value="SCP-like"/>
    <property type="match status" value="1"/>
</dbReference>
<dbReference type="PANTHER" id="PTHR37817:SF1">
    <property type="entry name" value="N-ACETYLTRANSFERASE EIS"/>
    <property type="match status" value="1"/>
</dbReference>
<evidence type="ECO:0000259" key="1">
    <source>
        <dbReference type="PROSITE" id="PS51186"/>
    </source>
</evidence>
<dbReference type="EMBL" id="DWUV01000048">
    <property type="protein sequence ID" value="HJD33361.1"/>
    <property type="molecule type" value="Genomic_DNA"/>
</dbReference>
<dbReference type="Proteomes" id="UP000823897">
    <property type="component" value="Unassembled WGS sequence"/>
</dbReference>
<keyword evidence="2" id="KW-0808">Transferase</keyword>
<feature type="domain" description="N-acetyltransferase" evidence="1">
    <location>
        <begin position="1"/>
        <end position="163"/>
    </location>
</feature>
<gene>
    <name evidence="2" type="ORF">H9911_02315</name>
</gene>
<dbReference type="Pfam" id="PF13530">
    <property type="entry name" value="SCP2_2"/>
    <property type="match status" value="1"/>
</dbReference>
<keyword evidence="2" id="KW-0012">Acyltransferase</keyword>
<dbReference type="PANTHER" id="PTHR37817">
    <property type="entry name" value="N-ACETYLTRANSFERASE EIS"/>
    <property type="match status" value="1"/>
</dbReference>
<dbReference type="InterPro" id="IPR025559">
    <property type="entry name" value="Eis_dom"/>
</dbReference>
<evidence type="ECO:0000313" key="3">
    <source>
        <dbReference type="Proteomes" id="UP000823897"/>
    </source>
</evidence>
<dbReference type="GO" id="GO:0034069">
    <property type="term" value="F:aminoglycoside N-acetyltransferase activity"/>
    <property type="evidence" value="ECO:0007669"/>
    <property type="project" value="TreeGrafter"/>
</dbReference>
<protein>
    <submittedName>
        <fullName evidence="2">GNAT family N-acetyltransferase</fullName>
        <ecNumber evidence="2">2.3.1.-</ecNumber>
    </submittedName>
</protein>